<organism evidence="3">
    <name type="scientific">Ixodes ricinus</name>
    <name type="common">Common tick</name>
    <name type="synonym">Acarus ricinus</name>
    <dbReference type="NCBI Taxonomy" id="34613"/>
    <lineage>
        <taxon>Eukaryota</taxon>
        <taxon>Metazoa</taxon>
        <taxon>Ecdysozoa</taxon>
        <taxon>Arthropoda</taxon>
        <taxon>Chelicerata</taxon>
        <taxon>Arachnida</taxon>
        <taxon>Acari</taxon>
        <taxon>Parasitiformes</taxon>
        <taxon>Ixodida</taxon>
        <taxon>Ixodoidea</taxon>
        <taxon>Ixodidae</taxon>
        <taxon>Ixodinae</taxon>
        <taxon>Ixodes</taxon>
    </lineage>
</organism>
<accession>A0A090XAG3</accession>
<feature type="transmembrane region" description="Helical" evidence="2">
    <location>
        <begin position="71"/>
        <end position="100"/>
    </location>
</feature>
<sequence>RGAHLHVPSGIHPSSSAGRQSFISSPPRQGTPSQTHTHTHTDTRGRQTDRHFVKNTGDLCETVPFQAPPPFFFFSVLISLSSDQITFLSICLLYLVFLFFF</sequence>
<dbReference type="EMBL" id="GBIH01000818">
    <property type="protein sequence ID" value="JAC93892.1"/>
    <property type="molecule type" value="mRNA"/>
</dbReference>
<keyword evidence="2" id="KW-0472">Membrane</keyword>
<proteinExistence type="evidence at transcript level"/>
<feature type="compositionally biased region" description="Basic and acidic residues" evidence="1">
    <location>
        <begin position="39"/>
        <end position="49"/>
    </location>
</feature>
<feature type="region of interest" description="Disordered" evidence="1">
    <location>
        <begin position="1"/>
        <end position="49"/>
    </location>
</feature>
<evidence type="ECO:0000256" key="2">
    <source>
        <dbReference type="SAM" id="Phobius"/>
    </source>
</evidence>
<evidence type="ECO:0000313" key="3">
    <source>
        <dbReference type="EMBL" id="JAC93892.1"/>
    </source>
</evidence>
<feature type="non-terminal residue" evidence="3">
    <location>
        <position position="1"/>
    </location>
</feature>
<dbReference type="AlphaFoldDB" id="A0A090XAG3"/>
<keyword evidence="2" id="KW-0812">Transmembrane</keyword>
<keyword evidence="2" id="KW-1133">Transmembrane helix</keyword>
<protein>
    <submittedName>
        <fullName evidence="3">Putative membrane protein</fullName>
    </submittedName>
</protein>
<evidence type="ECO:0000256" key="1">
    <source>
        <dbReference type="SAM" id="MobiDB-lite"/>
    </source>
</evidence>
<name>A0A090XAG3_IXORI</name>
<reference evidence="3" key="1">
    <citation type="journal article" date="2015" name="PLoS Negl. Trop. Dis.">
        <title>Deep Sequencing Analysis of the Ixodes ricinus Haemocytome.</title>
        <authorList>
            <person name="Kotsyfakis M."/>
            <person name="Kopacek P."/>
            <person name="Franta Z."/>
            <person name="Pedra J.H."/>
            <person name="Ribeiro J.M."/>
        </authorList>
    </citation>
    <scope>NUCLEOTIDE SEQUENCE</scope>
</reference>
<feature type="compositionally biased region" description="Polar residues" evidence="1">
    <location>
        <begin position="12"/>
        <end position="33"/>
    </location>
</feature>